<comment type="subcellular location">
    <subcellularLocation>
        <location evidence="1 4">Cell outer membrane</location>
    </subcellularLocation>
</comment>
<dbReference type="SUPFAM" id="SSF56935">
    <property type="entry name" value="Porins"/>
    <property type="match status" value="1"/>
</dbReference>
<evidence type="ECO:0000256" key="6">
    <source>
        <dbReference type="SAM" id="SignalP"/>
    </source>
</evidence>
<dbReference type="EMBL" id="CP089983">
    <property type="protein sequence ID" value="WXB09073.1"/>
    <property type="molecule type" value="Genomic_DNA"/>
</dbReference>
<protein>
    <submittedName>
        <fullName evidence="9">TonB-dependent receptor</fullName>
    </submittedName>
</protein>
<dbReference type="Pfam" id="PF07715">
    <property type="entry name" value="Plug"/>
    <property type="match status" value="1"/>
</dbReference>
<sequence length="985" mass="109227">MPLTSRFPGNVYLLLATAVSSATVFVPSVASAQDAPTPAQPPSSTQTPEPAPADAAAEEGAEELKEEDPARPPPKGKGAVWGVISDRDTKDTLIEAQVFVLGKNKRVLTDVDGRYRIELPPGDYDFRVVYELHQTRRLKRVRVVAGKTRRIDVAMESDKEAHEELSPIEADIERASAAAQIQIRRNAATASDGVGAQDIAKTPDRNAADASRRVVGVTLVEGRYLFVRGLGERYSNALLNGAPLPSPEPDRQAVPLDIFPTLVLSDVTVSKTFVPDMPGDFAGGSVNIHTRDLPPKFQFQANLGLGFNTQTTFQHRLSHEGGSTDWLGIDDGGRKLPSIIPNYTVSRVNPDGETLNPNLTEYGRAINSRMTTTDPISLPNGTLSLVIGDSFKFGKKKEQAFGYQVAAGYSRRYVRRNDETLRRFDLVRRDATSPPELALQNDYVANTGLDLVSWNGLATLSYAPSLNHRFTLTGFYSRGSEKEGREIHGPNAERNFQTIYDTRLRFIARDLIFGQLRGEHRFPETMGTQIAWNGSVSRAALDEPNTRQTVYLDDPTRGRSWLLGTLSGSHFYATQSEVTYGGGVDLTQPITRETKATKNFKIGGLITRKHRSFEARRFRFEPTNEVPNTILLPPDQLFTNDNVGPAIFLTEYTRPTDGYKADHNIYAGYLMGDFWFGDRFRVIVGERVEASSQTIDTFSPFAPGAPASSKLAKTDLLPSANLVFKATESSNLRLSVSRTVARPQLRELAPFSFSDYFGAREVQGNPNLDRTRIWNYDVRYEWFPGEADVIAASAFAKSFDNPIEPVIISQAGGVKSFRNARGATNFGIELEARKQLGFISKALQDFSVLSNLTLVHSRVELRTDDPLLIQTSSVRPLAQQSPYIINFAVDYNRESSRTRVRVLYNIFGERISEVGSNGLPDIYEQPRGQLDASITQGIGQYLDVKLAAENILDSPYRFLHKDHDELVQRYKLGTSVWLSATLNLQ</sequence>
<dbReference type="PANTHER" id="PTHR40980">
    <property type="entry name" value="PLUG DOMAIN-CONTAINING PROTEIN"/>
    <property type="match status" value="1"/>
</dbReference>
<dbReference type="InterPro" id="IPR000531">
    <property type="entry name" value="Beta-barrel_TonB"/>
</dbReference>
<dbReference type="Proteomes" id="UP001374803">
    <property type="component" value="Chromosome"/>
</dbReference>
<evidence type="ECO:0000313" key="9">
    <source>
        <dbReference type="EMBL" id="WXB09073.1"/>
    </source>
</evidence>
<evidence type="ECO:0000256" key="4">
    <source>
        <dbReference type="RuleBase" id="RU003357"/>
    </source>
</evidence>
<comment type="similarity">
    <text evidence="4">Belongs to the TonB-dependent receptor family.</text>
</comment>
<gene>
    <name evidence="9" type="ORF">LVJ94_17790</name>
</gene>
<dbReference type="Gene3D" id="2.60.40.1120">
    <property type="entry name" value="Carboxypeptidase-like, regulatory domain"/>
    <property type="match status" value="1"/>
</dbReference>
<feature type="compositionally biased region" description="Acidic residues" evidence="5">
    <location>
        <begin position="56"/>
        <end position="66"/>
    </location>
</feature>
<proteinExistence type="inferred from homology"/>
<dbReference type="Gene3D" id="2.170.130.10">
    <property type="entry name" value="TonB-dependent receptor, plug domain"/>
    <property type="match status" value="1"/>
</dbReference>
<dbReference type="Pfam" id="PF13620">
    <property type="entry name" value="CarboxypepD_reg"/>
    <property type="match status" value="1"/>
</dbReference>
<evidence type="ECO:0000256" key="1">
    <source>
        <dbReference type="ARBA" id="ARBA00004442"/>
    </source>
</evidence>
<evidence type="ECO:0000256" key="2">
    <source>
        <dbReference type="ARBA" id="ARBA00023136"/>
    </source>
</evidence>
<dbReference type="SUPFAM" id="SSF49464">
    <property type="entry name" value="Carboxypeptidase regulatory domain-like"/>
    <property type="match status" value="1"/>
</dbReference>
<dbReference type="Gene3D" id="2.40.170.20">
    <property type="entry name" value="TonB-dependent receptor, beta-barrel domain"/>
    <property type="match status" value="1"/>
</dbReference>
<keyword evidence="4" id="KW-0798">TonB box</keyword>
<feature type="chain" id="PRO_5047117784" evidence="6">
    <location>
        <begin position="33"/>
        <end position="985"/>
    </location>
</feature>
<feature type="region of interest" description="Disordered" evidence="5">
    <location>
        <begin position="32"/>
        <end position="83"/>
    </location>
</feature>
<keyword evidence="3" id="KW-0998">Cell outer membrane</keyword>
<dbReference type="RefSeq" id="WP_394838745.1">
    <property type="nucleotide sequence ID" value="NZ_CP089929.1"/>
</dbReference>
<organism evidence="9 10">
    <name type="scientific">Pendulispora rubella</name>
    <dbReference type="NCBI Taxonomy" id="2741070"/>
    <lineage>
        <taxon>Bacteria</taxon>
        <taxon>Pseudomonadati</taxon>
        <taxon>Myxococcota</taxon>
        <taxon>Myxococcia</taxon>
        <taxon>Myxococcales</taxon>
        <taxon>Sorangiineae</taxon>
        <taxon>Pendulisporaceae</taxon>
        <taxon>Pendulispora</taxon>
    </lineage>
</organism>
<keyword evidence="9" id="KW-0675">Receptor</keyword>
<evidence type="ECO:0000259" key="8">
    <source>
        <dbReference type="Pfam" id="PF07715"/>
    </source>
</evidence>
<name>A0ABZ2LGR0_9BACT</name>
<keyword evidence="6" id="KW-0732">Signal</keyword>
<accession>A0ABZ2LGR0</accession>
<dbReference type="InterPro" id="IPR037066">
    <property type="entry name" value="Plug_dom_sf"/>
</dbReference>
<feature type="domain" description="TonB-dependent receptor plug" evidence="8">
    <location>
        <begin position="186"/>
        <end position="272"/>
    </location>
</feature>
<feature type="compositionally biased region" description="Low complexity" evidence="5">
    <location>
        <begin position="32"/>
        <end position="55"/>
    </location>
</feature>
<dbReference type="InterPro" id="IPR036942">
    <property type="entry name" value="Beta-barrel_TonB_sf"/>
</dbReference>
<dbReference type="PANTHER" id="PTHR40980:SF5">
    <property type="entry name" value="TONB-DEPENDENT RECEPTOR"/>
    <property type="match status" value="1"/>
</dbReference>
<dbReference type="InterPro" id="IPR012910">
    <property type="entry name" value="Plug_dom"/>
</dbReference>
<evidence type="ECO:0000256" key="5">
    <source>
        <dbReference type="SAM" id="MobiDB-lite"/>
    </source>
</evidence>
<evidence type="ECO:0000256" key="3">
    <source>
        <dbReference type="ARBA" id="ARBA00023237"/>
    </source>
</evidence>
<evidence type="ECO:0000313" key="10">
    <source>
        <dbReference type="Proteomes" id="UP001374803"/>
    </source>
</evidence>
<feature type="domain" description="TonB-dependent receptor-like beta-barrel" evidence="7">
    <location>
        <begin position="507"/>
        <end position="951"/>
    </location>
</feature>
<reference evidence="9" key="1">
    <citation type="submission" date="2021-12" db="EMBL/GenBank/DDBJ databases">
        <title>Discovery of the Pendulisporaceae a myxobacterial family with distinct sporulation behavior and unique specialized metabolism.</title>
        <authorList>
            <person name="Garcia R."/>
            <person name="Popoff A."/>
            <person name="Bader C.D."/>
            <person name="Loehr J."/>
            <person name="Walesch S."/>
            <person name="Walt C."/>
            <person name="Boldt J."/>
            <person name="Bunk B."/>
            <person name="Haeckl F.J.F.P.J."/>
            <person name="Gunesch A.P."/>
            <person name="Birkelbach J."/>
            <person name="Nuebel U."/>
            <person name="Pietschmann T."/>
            <person name="Bach T."/>
            <person name="Mueller R."/>
        </authorList>
    </citation>
    <scope>NUCLEOTIDE SEQUENCE</scope>
    <source>
        <strain evidence="9">MSr11367</strain>
    </source>
</reference>
<dbReference type="Pfam" id="PF00593">
    <property type="entry name" value="TonB_dep_Rec_b-barrel"/>
    <property type="match status" value="1"/>
</dbReference>
<dbReference type="InterPro" id="IPR008969">
    <property type="entry name" value="CarboxyPept-like_regulatory"/>
</dbReference>
<feature type="signal peptide" evidence="6">
    <location>
        <begin position="1"/>
        <end position="32"/>
    </location>
</feature>
<evidence type="ECO:0000259" key="7">
    <source>
        <dbReference type="Pfam" id="PF00593"/>
    </source>
</evidence>
<keyword evidence="2 4" id="KW-0472">Membrane</keyword>
<keyword evidence="10" id="KW-1185">Reference proteome</keyword>